<dbReference type="PANTHER" id="PTHR11839">
    <property type="entry name" value="UDP/ADP-SUGAR PYROPHOSPHATASE"/>
    <property type="match status" value="1"/>
</dbReference>
<dbReference type="AlphaFoldDB" id="A0A545AHZ8"/>
<dbReference type="GO" id="GO:0016818">
    <property type="term" value="F:hydrolase activity, acting on acid anhydrides, in phosphorus-containing anhydrides"/>
    <property type="evidence" value="ECO:0007669"/>
    <property type="project" value="InterPro"/>
</dbReference>
<keyword evidence="4" id="KW-0460">Magnesium</keyword>
<dbReference type="Proteomes" id="UP000317982">
    <property type="component" value="Unassembled WGS sequence"/>
</dbReference>
<accession>A0A545AHZ8</accession>
<evidence type="ECO:0000256" key="1">
    <source>
        <dbReference type="ARBA" id="ARBA00001946"/>
    </source>
</evidence>
<comment type="subunit">
    <text evidence="2">Homodimer.</text>
</comment>
<dbReference type="EMBL" id="VIRS01000032">
    <property type="protein sequence ID" value="TQS40932.1"/>
    <property type="molecule type" value="Genomic_DNA"/>
</dbReference>
<feature type="binding site" evidence="4">
    <location>
        <position position="126"/>
    </location>
    <ligand>
        <name>Mg(2+)</name>
        <dbReference type="ChEBI" id="CHEBI:18420"/>
        <label>1</label>
    </ligand>
</feature>
<dbReference type="InterPro" id="IPR000086">
    <property type="entry name" value="NUDIX_hydrolase_dom"/>
</dbReference>
<evidence type="ECO:0000313" key="8">
    <source>
        <dbReference type="Proteomes" id="UP000317982"/>
    </source>
</evidence>
<protein>
    <submittedName>
        <fullName evidence="7">NUDIX domain-containing protein</fullName>
    </submittedName>
</protein>
<dbReference type="OrthoDB" id="5292471at2"/>
<organism evidence="7 8">
    <name type="scientific">Cryptosporangium phraense</name>
    <dbReference type="NCBI Taxonomy" id="2593070"/>
    <lineage>
        <taxon>Bacteria</taxon>
        <taxon>Bacillati</taxon>
        <taxon>Actinomycetota</taxon>
        <taxon>Actinomycetes</taxon>
        <taxon>Cryptosporangiales</taxon>
        <taxon>Cryptosporangiaceae</taxon>
        <taxon>Cryptosporangium</taxon>
    </lineage>
</organism>
<feature type="binding site" evidence="4">
    <location>
        <position position="179"/>
    </location>
    <ligand>
        <name>Mg(2+)</name>
        <dbReference type="ChEBI" id="CHEBI:18420"/>
        <label>1</label>
    </ligand>
</feature>
<dbReference type="CDD" id="cd24157">
    <property type="entry name" value="NUDIX_GDPMK"/>
    <property type="match status" value="1"/>
</dbReference>
<dbReference type="RefSeq" id="WP_142708696.1">
    <property type="nucleotide sequence ID" value="NZ_VIRS01000032.1"/>
</dbReference>
<feature type="binding site" evidence="4">
    <location>
        <position position="111"/>
    </location>
    <ligand>
        <name>Mg(2+)</name>
        <dbReference type="ChEBI" id="CHEBI:18420"/>
        <label>1</label>
    </ligand>
</feature>
<reference evidence="7 8" key="1">
    <citation type="submission" date="2019-07" db="EMBL/GenBank/DDBJ databases">
        <title>Cryptosporangium phraense sp. nov., isolated from plant litter.</title>
        <authorList>
            <person name="Suriyachadkun C."/>
        </authorList>
    </citation>
    <scope>NUCLEOTIDE SEQUENCE [LARGE SCALE GENOMIC DNA]</scope>
    <source>
        <strain evidence="7 8">A-T 5661</strain>
    </source>
</reference>
<dbReference type="InParanoid" id="A0A545AHZ8"/>
<evidence type="ECO:0000256" key="3">
    <source>
        <dbReference type="ARBA" id="ARBA00022801"/>
    </source>
</evidence>
<evidence type="ECO:0000256" key="2">
    <source>
        <dbReference type="ARBA" id="ARBA00011738"/>
    </source>
</evidence>
<evidence type="ECO:0000256" key="4">
    <source>
        <dbReference type="PIRSR" id="PIRSR604385-2"/>
    </source>
</evidence>
<dbReference type="Gene3D" id="3.90.79.10">
    <property type="entry name" value="Nucleoside Triphosphate Pyrophosphohydrolase"/>
    <property type="match status" value="1"/>
</dbReference>
<proteinExistence type="predicted"/>
<dbReference type="InterPro" id="IPR004385">
    <property type="entry name" value="NDP_pyrophosphatase"/>
</dbReference>
<sequence>MTSRPGIDTPDARGRTGLHLTGRDLHGNPDVEVLDVELLSSNWSVLRNNTYTYRHRDGRVTTETRETYDRGNGATILLYDASRRTVLLTRQFRFPAYVNDHPDGMLLETAAGLLDGDDPETAIRREAEEETGHTVGEVEHVFEAYMSPGSVTERLSFYAAPYSAESRTSAGGGIAHEGEDIEVVELPIERALALVESGEIEDAKTIMLLQWAVLRGPFRGA</sequence>
<keyword evidence="3" id="KW-0378">Hydrolase</keyword>
<evidence type="ECO:0000256" key="5">
    <source>
        <dbReference type="SAM" id="MobiDB-lite"/>
    </source>
</evidence>
<dbReference type="GO" id="GO:0005829">
    <property type="term" value="C:cytosol"/>
    <property type="evidence" value="ECO:0007669"/>
    <property type="project" value="TreeGrafter"/>
</dbReference>
<dbReference type="SUPFAM" id="SSF55811">
    <property type="entry name" value="Nudix"/>
    <property type="match status" value="1"/>
</dbReference>
<evidence type="ECO:0000259" key="6">
    <source>
        <dbReference type="PROSITE" id="PS51462"/>
    </source>
</evidence>
<keyword evidence="4" id="KW-0479">Metal-binding</keyword>
<dbReference type="PROSITE" id="PS51462">
    <property type="entry name" value="NUDIX"/>
    <property type="match status" value="1"/>
</dbReference>
<dbReference type="NCBIfam" id="TIGR00052">
    <property type="entry name" value="nudix-type nucleoside diphosphatase, YffH/AdpP family"/>
    <property type="match status" value="1"/>
</dbReference>
<dbReference type="InterPro" id="IPR015797">
    <property type="entry name" value="NUDIX_hydrolase-like_dom_sf"/>
</dbReference>
<dbReference type="PANTHER" id="PTHR11839:SF18">
    <property type="entry name" value="NUDIX HYDROLASE DOMAIN-CONTAINING PROTEIN"/>
    <property type="match status" value="1"/>
</dbReference>
<comment type="caution">
    <text evidence="7">The sequence shown here is derived from an EMBL/GenBank/DDBJ whole genome shotgun (WGS) entry which is preliminary data.</text>
</comment>
<evidence type="ECO:0000313" key="7">
    <source>
        <dbReference type="EMBL" id="TQS40932.1"/>
    </source>
</evidence>
<keyword evidence="8" id="KW-1185">Reference proteome</keyword>
<dbReference type="Pfam" id="PF00293">
    <property type="entry name" value="NUDIX"/>
    <property type="match status" value="1"/>
</dbReference>
<feature type="domain" description="Nudix hydrolase" evidence="6">
    <location>
        <begin position="69"/>
        <end position="208"/>
    </location>
</feature>
<dbReference type="GO" id="GO:0046872">
    <property type="term" value="F:metal ion binding"/>
    <property type="evidence" value="ECO:0007669"/>
    <property type="project" value="UniProtKB-KW"/>
</dbReference>
<comment type="cofactor">
    <cofactor evidence="1 4">
        <name>Mg(2+)</name>
        <dbReference type="ChEBI" id="CHEBI:18420"/>
    </cofactor>
</comment>
<dbReference type="GO" id="GO:0019693">
    <property type="term" value="P:ribose phosphate metabolic process"/>
    <property type="evidence" value="ECO:0007669"/>
    <property type="project" value="TreeGrafter"/>
</dbReference>
<feature type="binding site" evidence="4">
    <location>
        <position position="130"/>
    </location>
    <ligand>
        <name>Mg(2+)</name>
        <dbReference type="ChEBI" id="CHEBI:18420"/>
        <label>1</label>
    </ligand>
</feature>
<feature type="region of interest" description="Disordered" evidence="5">
    <location>
        <begin position="1"/>
        <end position="24"/>
    </location>
</feature>
<dbReference type="GO" id="GO:0006753">
    <property type="term" value="P:nucleoside phosphate metabolic process"/>
    <property type="evidence" value="ECO:0007669"/>
    <property type="project" value="TreeGrafter"/>
</dbReference>
<name>A0A545AHZ8_9ACTN</name>
<gene>
    <name evidence="7" type="ORF">FL583_32435</name>
</gene>